<keyword evidence="3" id="KW-1185">Reference proteome</keyword>
<accession>A0ABR1HW79</accession>
<feature type="compositionally biased region" description="Acidic residues" evidence="1">
    <location>
        <begin position="31"/>
        <end position="41"/>
    </location>
</feature>
<evidence type="ECO:0000313" key="3">
    <source>
        <dbReference type="Proteomes" id="UP001498476"/>
    </source>
</evidence>
<feature type="region of interest" description="Disordered" evidence="1">
    <location>
        <begin position="1"/>
        <end position="41"/>
    </location>
</feature>
<name>A0ABR1HW79_9HYPO</name>
<feature type="compositionally biased region" description="Basic and acidic residues" evidence="1">
    <location>
        <begin position="1"/>
        <end position="12"/>
    </location>
</feature>
<proteinExistence type="predicted"/>
<protein>
    <submittedName>
        <fullName evidence="2">Uncharacterized protein</fullName>
    </submittedName>
</protein>
<evidence type="ECO:0000256" key="1">
    <source>
        <dbReference type="SAM" id="MobiDB-lite"/>
    </source>
</evidence>
<organism evidence="2 3">
    <name type="scientific">Neonectria punicea</name>
    <dbReference type="NCBI Taxonomy" id="979145"/>
    <lineage>
        <taxon>Eukaryota</taxon>
        <taxon>Fungi</taxon>
        <taxon>Dikarya</taxon>
        <taxon>Ascomycota</taxon>
        <taxon>Pezizomycotina</taxon>
        <taxon>Sordariomycetes</taxon>
        <taxon>Hypocreomycetidae</taxon>
        <taxon>Hypocreales</taxon>
        <taxon>Nectriaceae</taxon>
        <taxon>Neonectria</taxon>
    </lineage>
</organism>
<gene>
    <name evidence="2" type="ORF">QQX98_000134</name>
</gene>
<comment type="caution">
    <text evidence="2">The sequence shown here is derived from an EMBL/GenBank/DDBJ whole genome shotgun (WGS) entry which is preliminary data.</text>
</comment>
<sequence length="69" mass="7760">MAQRGEAVRRISTDPSNKVVEVPKPNQLQEANDDDEVQQDDEGTDDVIDMANHFIIPQYDLCATTTHSF</sequence>
<reference evidence="2 3" key="1">
    <citation type="journal article" date="2025" name="Microbiol. Resour. Announc.">
        <title>Draft genome sequences for Neonectria magnoliae and Neonectria punicea, canker pathogens of Liriodendron tulipifera and Acer saccharum in West Virginia.</title>
        <authorList>
            <person name="Petronek H.M."/>
            <person name="Kasson M.T."/>
            <person name="Metheny A.M."/>
            <person name="Stauder C.M."/>
            <person name="Lovett B."/>
            <person name="Lynch S.C."/>
            <person name="Garnas J.R."/>
            <person name="Kasson L.R."/>
            <person name="Stajich J.E."/>
        </authorList>
    </citation>
    <scope>NUCLEOTIDE SEQUENCE [LARGE SCALE GENOMIC DNA]</scope>
    <source>
        <strain evidence="2 3">NRRL 64653</strain>
    </source>
</reference>
<evidence type="ECO:0000313" key="2">
    <source>
        <dbReference type="EMBL" id="KAK7425219.1"/>
    </source>
</evidence>
<dbReference type="EMBL" id="JAZAVJ010000001">
    <property type="protein sequence ID" value="KAK7425219.1"/>
    <property type="molecule type" value="Genomic_DNA"/>
</dbReference>
<dbReference type="Proteomes" id="UP001498476">
    <property type="component" value="Unassembled WGS sequence"/>
</dbReference>